<dbReference type="InterPro" id="IPR000073">
    <property type="entry name" value="AB_hydrolase_1"/>
</dbReference>
<name>A0ABW4AIJ2_9ACTN</name>
<comment type="caution">
    <text evidence="2">The sequence shown here is derived from an EMBL/GenBank/DDBJ whole genome shotgun (WGS) entry which is preliminary data.</text>
</comment>
<reference evidence="3" key="1">
    <citation type="journal article" date="2019" name="Int. J. Syst. Evol. Microbiol.">
        <title>The Global Catalogue of Microorganisms (GCM) 10K type strain sequencing project: providing services to taxonomists for standard genome sequencing and annotation.</title>
        <authorList>
            <consortium name="The Broad Institute Genomics Platform"/>
            <consortium name="The Broad Institute Genome Sequencing Center for Infectious Disease"/>
            <person name="Wu L."/>
            <person name="Ma J."/>
        </authorList>
    </citation>
    <scope>NUCLEOTIDE SEQUENCE [LARGE SCALE GENOMIC DNA]</scope>
    <source>
        <strain evidence="3">CCM 7526</strain>
    </source>
</reference>
<feature type="domain" description="AB hydrolase-1" evidence="1">
    <location>
        <begin position="23"/>
        <end position="172"/>
    </location>
</feature>
<dbReference type="EMBL" id="JBHTMK010000044">
    <property type="protein sequence ID" value="MFD1370510.1"/>
    <property type="molecule type" value="Genomic_DNA"/>
</dbReference>
<dbReference type="Gene3D" id="3.40.50.1820">
    <property type="entry name" value="alpha/beta hydrolase"/>
    <property type="match status" value="1"/>
</dbReference>
<dbReference type="SUPFAM" id="SSF53474">
    <property type="entry name" value="alpha/beta-Hydrolases"/>
    <property type="match status" value="1"/>
</dbReference>
<dbReference type="InterPro" id="IPR050266">
    <property type="entry name" value="AB_hydrolase_sf"/>
</dbReference>
<dbReference type="Pfam" id="PF00561">
    <property type="entry name" value="Abhydrolase_1"/>
    <property type="match status" value="1"/>
</dbReference>
<dbReference type="GO" id="GO:0016787">
    <property type="term" value="F:hydrolase activity"/>
    <property type="evidence" value="ECO:0007669"/>
    <property type="project" value="UniProtKB-KW"/>
</dbReference>
<accession>A0ABW4AIJ2</accession>
<organism evidence="2 3">
    <name type="scientific">Actinoplanes sichuanensis</name>
    <dbReference type="NCBI Taxonomy" id="512349"/>
    <lineage>
        <taxon>Bacteria</taxon>
        <taxon>Bacillati</taxon>
        <taxon>Actinomycetota</taxon>
        <taxon>Actinomycetes</taxon>
        <taxon>Micromonosporales</taxon>
        <taxon>Micromonosporaceae</taxon>
        <taxon>Actinoplanes</taxon>
    </lineage>
</organism>
<evidence type="ECO:0000313" key="3">
    <source>
        <dbReference type="Proteomes" id="UP001597183"/>
    </source>
</evidence>
<gene>
    <name evidence="2" type="ORF">ACFQ5G_34685</name>
</gene>
<evidence type="ECO:0000259" key="1">
    <source>
        <dbReference type="Pfam" id="PF00561"/>
    </source>
</evidence>
<dbReference type="InterPro" id="IPR000639">
    <property type="entry name" value="Epox_hydrolase-like"/>
</dbReference>
<sequence length="294" mass="32320">MDRVDAGVLSVAYRQEGPPDGWPVVLSHGFPYDIHAYDQVVPTLTAHGARVVRPYLRGFGPTRFRSDGTIRSGQQAALGSDLITLIEALGLTRPIVAGYDWGGLASCVATALWPERVAGLVSLAGYDIIDIERQRHAFDPAVEHAVWYQHLFQTDRGRAGLATHRRDLCRMLWRQWSPRWEFDEATFAQTAASFDNPDFVDVVVHAYRHALGQAAGDPAYDDLEARLAARPTITVPAVTLDGATDTLKPGGTADHAAMFEARHEHRLIDAGHNIAQEAPAAFADAVLTVRRWLI</sequence>
<dbReference type="PANTHER" id="PTHR43798">
    <property type="entry name" value="MONOACYLGLYCEROL LIPASE"/>
    <property type="match status" value="1"/>
</dbReference>
<keyword evidence="3" id="KW-1185">Reference proteome</keyword>
<dbReference type="InterPro" id="IPR029058">
    <property type="entry name" value="AB_hydrolase_fold"/>
</dbReference>
<dbReference type="RefSeq" id="WP_317793719.1">
    <property type="nucleotide sequence ID" value="NZ_AP028461.1"/>
</dbReference>
<proteinExistence type="predicted"/>
<keyword evidence="2" id="KW-0378">Hydrolase</keyword>
<dbReference type="PANTHER" id="PTHR43798:SF33">
    <property type="entry name" value="HYDROLASE, PUTATIVE (AFU_ORTHOLOGUE AFUA_2G14860)-RELATED"/>
    <property type="match status" value="1"/>
</dbReference>
<evidence type="ECO:0000313" key="2">
    <source>
        <dbReference type="EMBL" id="MFD1370510.1"/>
    </source>
</evidence>
<protein>
    <submittedName>
        <fullName evidence="2">Alpha/beta fold hydrolase</fullName>
    </submittedName>
</protein>
<dbReference type="PRINTS" id="PR00412">
    <property type="entry name" value="EPOXHYDRLASE"/>
</dbReference>
<dbReference type="Proteomes" id="UP001597183">
    <property type="component" value="Unassembled WGS sequence"/>
</dbReference>